<dbReference type="Proteomes" id="UP001459277">
    <property type="component" value="Unassembled WGS sequence"/>
</dbReference>
<organism evidence="1 2">
    <name type="scientific">Lithocarpus litseifolius</name>
    <dbReference type="NCBI Taxonomy" id="425828"/>
    <lineage>
        <taxon>Eukaryota</taxon>
        <taxon>Viridiplantae</taxon>
        <taxon>Streptophyta</taxon>
        <taxon>Embryophyta</taxon>
        <taxon>Tracheophyta</taxon>
        <taxon>Spermatophyta</taxon>
        <taxon>Magnoliopsida</taxon>
        <taxon>eudicotyledons</taxon>
        <taxon>Gunneridae</taxon>
        <taxon>Pentapetalae</taxon>
        <taxon>rosids</taxon>
        <taxon>fabids</taxon>
        <taxon>Fagales</taxon>
        <taxon>Fagaceae</taxon>
        <taxon>Lithocarpus</taxon>
    </lineage>
</organism>
<sequence>MCIHEIDRSCGQLQDINIDYITQSTSQLRCLRLVCCYYITNEKLNEVAAKLPLLEELDMTISSLSKEPLEASFWVLLSSFEITKMEPAVAVVSRVMRSMMMMACRPYLMAVLVRF</sequence>
<evidence type="ECO:0000313" key="1">
    <source>
        <dbReference type="EMBL" id="KAL0011788.1"/>
    </source>
</evidence>
<proteinExistence type="predicted"/>
<gene>
    <name evidence="1" type="ORF">SO802_006896</name>
</gene>
<protein>
    <submittedName>
        <fullName evidence="1">Uncharacterized protein</fullName>
    </submittedName>
</protein>
<dbReference type="EMBL" id="JAZDWU010000002">
    <property type="protein sequence ID" value="KAL0011788.1"/>
    <property type="molecule type" value="Genomic_DNA"/>
</dbReference>
<dbReference type="Gene3D" id="3.80.10.10">
    <property type="entry name" value="Ribonuclease Inhibitor"/>
    <property type="match status" value="1"/>
</dbReference>
<dbReference type="AlphaFoldDB" id="A0AAW2DQC7"/>
<dbReference type="PANTHER" id="PTHR38926:SF2">
    <property type="entry name" value="F-BOX_LRR-REPEAT PROTEIN 21-RELATED"/>
    <property type="match status" value="1"/>
</dbReference>
<reference evidence="1 2" key="1">
    <citation type="submission" date="2024-01" db="EMBL/GenBank/DDBJ databases">
        <title>A telomere-to-telomere, gap-free genome of sweet tea (Lithocarpus litseifolius).</title>
        <authorList>
            <person name="Zhou J."/>
        </authorList>
    </citation>
    <scope>NUCLEOTIDE SEQUENCE [LARGE SCALE GENOMIC DNA]</scope>
    <source>
        <strain evidence="1">Zhou-2022a</strain>
        <tissue evidence="1">Leaf</tissue>
    </source>
</reference>
<dbReference type="SUPFAM" id="SSF52047">
    <property type="entry name" value="RNI-like"/>
    <property type="match status" value="1"/>
</dbReference>
<comment type="caution">
    <text evidence="1">The sequence shown here is derived from an EMBL/GenBank/DDBJ whole genome shotgun (WGS) entry which is preliminary data.</text>
</comment>
<dbReference type="PANTHER" id="PTHR38926">
    <property type="entry name" value="F-BOX DOMAIN CONTAINING PROTEIN, EXPRESSED"/>
    <property type="match status" value="1"/>
</dbReference>
<keyword evidence="2" id="KW-1185">Reference proteome</keyword>
<name>A0AAW2DQC7_9ROSI</name>
<evidence type="ECO:0000313" key="2">
    <source>
        <dbReference type="Proteomes" id="UP001459277"/>
    </source>
</evidence>
<accession>A0AAW2DQC7</accession>
<dbReference type="InterPro" id="IPR032675">
    <property type="entry name" value="LRR_dom_sf"/>
</dbReference>